<name>A0A916UH46_9SPHI</name>
<keyword evidence="1" id="KW-0812">Transmembrane</keyword>
<reference evidence="2" key="1">
    <citation type="journal article" date="2014" name="Int. J. Syst. Evol. Microbiol.">
        <title>Complete genome sequence of Corynebacterium casei LMG S-19264T (=DSM 44701T), isolated from a smear-ripened cheese.</title>
        <authorList>
            <consortium name="US DOE Joint Genome Institute (JGI-PGF)"/>
            <person name="Walter F."/>
            <person name="Albersmeier A."/>
            <person name="Kalinowski J."/>
            <person name="Ruckert C."/>
        </authorList>
    </citation>
    <scope>NUCLEOTIDE SEQUENCE</scope>
    <source>
        <strain evidence="2">CGMCC 1.15343</strain>
    </source>
</reference>
<dbReference type="RefSeq" id="WP_188627534.1">
    <property type="nucleotide sequence ID" value="NZ_BMIL01000010.1"/>
</dbReference>
<reference evidence="2" key="2">
    <citation type="submission" date="2020-09" db="EMBL/GenBank/DDBJ databases">
        <authorList>
            <person name="Sun Q."/>
            <person name="Zhou Y."/>
        </authorList>
    </citation>
    <scope>NUCLEOTIDE SEQUENCE</scope>
    <source>
        <strain evidence="2">CGMCC 1.15343</strain>
    </source>
</reference>
<organism evidence="2 3">
    <name type="scientific">Pedobacter quisquiliarum</name>
    <dbReference type="NCBI Taxonomy" id="1834438"/>
    <lineage>
        <taxon>Bacteria</taxon>
        <taxon>Pseudomonadati</taxon>
        <taxon>Bacteroidota</taxon>
        <taxon>Sphingobacteriia</taxon>
        <taxon>Sphingobacteriales</taxon>
        <taxon>Sphingobacteriaceae</taxon>
        <taxon>Pedobacter</taxon>
    </lineage>
</organism>
<comment type="caution">
    <text evidence="2">The sequence shown here is derived from an EMBL/GenBank/DDBJ whole genome shotgun (WGS) entry which is preliminary data.</text>
</comment>
<keyword evidence="1" id="KW-0472">Membrane</keyword>
<accession>A0A916UH46</accession>
<dbReference type="Proteomes" id="UP000651668">
    <property type="component" value="Unassembled WGS sequence"/>
</dbReference>
<keyword evidence="1" id="KW-1133">Transmembrane helix</keyword>
<keyword evidence="3" id="KW-1185">Reference proteome</keyword>
<evidence type="ECO:0000256" key="1">
    <source>
        <dbReference type="SAM" id="Phobius"/>
    </source>
</evidence>
<protein>
    <recommendedName>
        <fullName evidence="4">Prepilin-type N-terminal cleavage/methylation domain-containing protein</fullName>
    </recommendedName>
</protein>
<evidence type="ECO:0008006" key="4">
    <source>
        <dbReference type="Google" id="ProtNLM"/>
    </source>
</evidence>
<dbReference type="AlphaFoldDB" id="A0A916UH46"/>
<evidence type="ECO:0000313" key="3">
    <source>
        <dbReference type="Proteomes" id="UP000651668"/>
    </source>
</evidence>
<gene>
    <name evidence="2" type="ORF">GCM10011387_27770</name>
</gene>
<dbReference type="EMBL" id="BMIL01000010">
    <property type="protein sequence ID" value="GGC72708.1"/>
    <property type="molecule type" value="Genomic_DNA"/>
</dbReference>
<evidence type="ECO:0000313" key="2">
    <source>
        <dbReference type="EMBL" id="GGC72708.1"/>
    </source>
</evidence>
<sequence length="174" mass="19776">MKAARIKSFTLIEMVLAMLFSAIVVGMAYTSITIFTRLYENYRLKRSAGADLQLMKQAISRDFSHSSLVEIDGSHFYLKDSMGAAAVYYTLNENYLVRKAPLKSDSIKLDDLAFRGFFEGLSVDKGIVDHIVLHFKSEQSPSTISARKEYSKEELFNWEDSLQNATLSPKPLWK</sequence>
<proteinExistence type="predicted"/>
<feature type="transmembrane region" description="Helical" evidence="1">
    <location>
        <begin position="15"/>
        <end position="36"/>
    </location>
</feature>